<evidence type="ECO:0008006" key="5">
    <source>
        <dbReference type="Google" id="ProtNLM"/>
    </source>
</evidence>
<reference evidence="3 4" key="1">
    <citation type="submission" date="2020-02" db="EMBL/GenBank/DDBJ databases">
        <authorList>
            <person name="Ma Q."/>
            <person name="Huang Y."/>
            <person name="Song X."/>
            <person name="Pei D."/>
        </authorList>
    </citation>
    <scope>NUCLEOTIDE SEQUENCE [LARGE SCALE GENOMIC DNA]</scope>
    <source>
        <strain evidence="3">Sxm20200214</strain>
        <tissue evidence="3">Leaf</tissue>
    </source>
</reference>
<accession>A0A8X8ASR5</accession>
<protein>
    <recommendedName>
        <fullName evidence="5">Protein kinase domain-containing protein</fullName>
    </recommendedName>
</protein>
<evidence type="ECO:0000313" key="4">
    <source>
        <dbReference type="Proteomes" id="UP000886595"/>
    </source>
</evidence>
<dbReference type="EMBL" id="JAAMPC010000006">
    <property type="protein sequence ID" value="KAG2309522.1"/>
    <property type="molecule type" value="Genomic_DNA"/>
</dbReference>
<name>A0A8X8ASR5_BRACI</name>
<dbReference type="Gene3D" id="1.10.510.10">
    <property type="entry name" value="Transferase(Phosphotransferase) domain 1"/>
    <property type="match status" value="1"/>
</dbReference>
<dbReference type="PANTHER" id="PTHR24055">
    <property type="entry name" value="MITOGEN-ACTIVATED PROTEIN KINASE"/>
    <property type="match status" value="1"/>
</dbReference>
<gene>
    <name evidence="3" type="ORF">Bca52824_029270</name>
</gene>
<evidence type="ECO:0000256" key="1">
    <source>
        <dbReference type="ARBA" id="ARBA00022741"/>
    </source>
</evidence>
<dbReference type="SUPFAM" id="SSF56112">
    <property type="entry name" value="Protein kinase-like (PK-like)"/>
    <property type="match status" value="1"/>
</dbReference>
<dbReference type="GO" id="GO:0005524">
    <property type="term" value="F:ATP binding"/>
    <property type="evidence" value="ECO:0007669"/>
    <property type="project" value="UniProtKB-KW"/>
</dbReference>
<sequence>MIEEEEEPDGILALRFGAVLGGANALVSALINLNLTATDSVLGCLRIADDVGNFKLESWLTERKMNFSYNLHLSDTNVYHRDLKPNNILARVAFNDTPTTIFWTDYVATRWYRAPELCGSCYSKLPMAESEEMHMSRDHSFAAQLSPFHNTLQQYYFPWEINKRGEQAWSLRSMQDIYLSVIDTYQT</sequence>
<organism evidence="3 4">
    <name type="scientific">Brassica carinata</name>
    <name type="common">Ethiopian mustard</name>
    <name type="synonym">Abyssinian cabbage</name>
    <dbReference type="NCBI Taxonomy" id="52824"/>
    <lineage>
        <taxon>Eukaryota</taxon>
        <taxon>Viridiplantae</taxon>
        <taxon>Streptophyta</taxon>
        <taxon>Embryophyta</taxon>
        <taxon>Tracheophyta</taxon>
        <taxon>Spermatophyta</taxon>
        <taxon>Magnoliopsida</taxon>
        <taxon>eudicotyledons</taxon>
        <taxon>Gunneridae</taxon>
        <taxon>Pentapetalae</taxon>
        <taxon>rosids</taxon>
        <taxon>malvids</taxon>
        <taxon>Brassicales</taxon>
        <taxon>Brassicaceae</taxon>
        <taxon>Brassiceae</taxon>
        <taxon>Brassica</taxon>
    </lineage>
</organism>
<keyword evidence="2" id="KW-0067">ATP-binding</keyword>
<keyword evidence="4" id="KW-1185">Reference proteome</keyword>
<dbReference type="Proteomes" id="UP000886595">
    <property type="component" value="Unassembled WGS sequence"/>
</dbReference>
<proteinExistence type="predicted"/>
<comment type="caution">
    <text evidence="3">The sequence shown here is derived from an EMBL/GenBank/DDBJ whole genome shotgun (WGS) entry which is preliminary data.</text>
</comment>
<evidence type="ECO:0000313" key="3">
    <source>
        <dbReference type="EMBL" id="KAG2309522.1"/>
    </source>
</evidence>
<evidence type="ECO:0000256" key="2">
    <source>
        <dbReference type="ARBA" id="ARBA00022840"/>
    </source>
</evidence>
<dbReference type="InterPro" id="IPR050117">
    <property type="entry name" value="MAPK"/>
</dbReference>
<keyword evidence="1" id="KW-0547">Nucleotide-binding</keyword>
<dbReference type="InterPro" id="IPR011009">
    <property type="entry name" value="Kinase-like_dom_sf"/>
</dbReference>
<dbReference type="AlphaFoldDB" id="A0A8X8ASR5"/>